<dbReference type="AlphaFoldDB" id="A0A7X0EE45"/>
<name>A0A7X0EE45_9PROT</name>
<evidence type="ECO:0000259" key="12">
    <source>
        <dbReference type="Pfam" id="PF07715"/>
    </source>
</evidence>
<comment type="subcellular location">
    <subcellularLocation>
        <location evidence="1 8">Cell outer membrane</location>
        <topology evidence="1 8">Multi-pass membrane protein</topology>
    </subcellularLocation>
</comment>
<dbReference type="InterPro" id="IPR037066">
    <property type="entry name" value="Plug_dom_sf"/>
</dbReference>
<dbReference type="PANTHER" id="PTHR47234">
    <property type="match status" value="1"/>
</dbReference>
<dbReference type="PANTHER" id="PTHR47234:SF3">
    <property type="entry name" value="SECRETIN_TONB SHORT N-TERMINAL DOMAIN-CONTAINING PROTEIN"/>
    <property type="match status" value="1"/>
</dbReference>
<dbReference type="InterPro" id="IPR039426">
    <property type="entry name" value="TonB-dep_rcpt-like"/>
</dbReference>
<dbReference type="InterPro" id="IPR036942">
    <property type="entry name" value="Beta-barrel_TonB_sf"/>
</dbReference>
<evidence type="ECO:0000256" key="3">
    <source>
        <dbReference type="ARBA" id="ARBA00022452"/>
    </source>
</evidence>
<feature type="chain" id="PRO_5030977579" evidence="10">
    <location>
        <begin position="28"/>
        <end position="839"/>
    </location>
</feature>
<accession>A0A7X0EE45</accession>
<evidence type="ECO:0000256" key="4">
    <source>
        <dbReference type="ARBA" id="ARBA00022692"/>
    </source>
</evidence>
<dbReference type="Pfam" id="PF00593">
    <property type="entry name" value="TonB_dep_Rec_b-barrel"/>
    <property type="match status" value="1"/>
</dbReference>
<keyword evidence="5 9" id="KW-0798">TonB box</keyword>
<dbReference type="GO" id="GO:0009279">
    <property type="term" value="C:cell outer membrane"/>
    <property type="evidence" value="ECO:0007669"/>
    <property type="project" value="UniProtKB-SubCell"/>
</dbReference>
<evidence type="ECO:0000313" key="14">
    <source>
        <dbReference type="Proteomes" id="UP000539175"/>
    </source>
</evidence>
<evidence type="ECO:0000256" key="7">
    <source>
        <dbReference type="ARBA" id="ARBA00023237"/>
    </source>
</evidence>
<keyword evidence="4 8" id="KW-0812">Transmembrane</keyword>
<feature type="signal peptide" evidence="10">
    <location>
        <begin position="1"/>
        <end position="27"/>
    </location>
</feature>
<dbReference type="InterPro" id="IPR012910">
    <property type="entry name" value="Plug_dom"/>
</dbReference>
<keyword evidence="14" id="KW-1185">Reference proteome</keyword>
<dbReference type="EMBL" id="JACIIZ010000004">
    <property type="protein sequence ID" value="MBB6251069.1"/>
    <property type="molecule type" value="Genomic_DNA"/>
</dbReference>
<evidence type="ECO:0000256" key="6">
    <source>
        <dbReference type="ARBA" id="ARBA00023136"/>
    </source>
</evidence>
<dbReference type="RefSeq" id="WP_184799271.1">
    <property type="nucleotide sequence ID" value="NZ_JACIIZ010000004.1"/>
</dbReference>
<proteinExistence type="inferred from homology"/>
<evidence type="ECO:0000313" key="13">
    <source>
        <dbReference type="EMBL" id="MBB6251069.1"/>
    </source>
</evidence>
<dbReference type="InterPro" id="IPR000531">
    <property type="entry name" value="Beta-barrel_TonB"/>
</dbReference>
<reference evidence="13 14" key="1">
    <citation type="submission" date="2020-08" db="EMBL/GenBank/DDBJ databases">
        <title>Genomic Encyclopedia of Type Strains, Phase IV (KMG-IV): sequencing the most valuable type-strain genomes for metagenomic binning, comparative biology and taxonomic classification.</title>
        <authorList>
            <person name="Goeker M."/>
        </authorList>
    </citation>
    <scope>NUCLEOTIDE SEQUENCE [LARGE SCALE GENOMIC DNA]</scope>
    <source>
        <strain evidence="13 14">DSM 22198</strain>
    </source>
</reference>
<comment type="similarity">
    <text evidence="8 9">Belongs to the TonB-dependent receptor family.</text>
</comment>
<feature type="domain" description="TonB-dependent receptor plug" evidence="12">
    <location>
        <begin position="72"/>
        <end position="192"/>
    </location>
</feature>
<evidence type="ECO:0000259" key="11">
    <source>
        <dbReference type="Pfam" id="PF00593"/>
    </source>
</evidence>
<comment type="caution">
    <text evidence="13">The sequence shown here is derived from an EMBL/GenBank/DDBJ whole genome shotgun (WGS) entry which is preliminary data.</text>
</comment>
<dbReference type="SUPFAM" id="SSF56935">
    <property type="entry name" value="Porins"/>
    <property type="match status" value="1"/>
</dbReference>
<evidence type="ECO:0000256" key="1">
    <source>
        <dbReference type="ARBA" id="ARBA00004571"/>
    </source>
</evidence>
<protein>
    <submittedName>
        <fullName evidence="13">Iron complex outermembrane receptor protein</fullName>
    </submittedName>
</protein>
<evidence type="ECO:0000256" key="8">
    <source>
        <dbReference type="PROSITE-ProRule" id="PRU01360"/>
    </source>
</evidence>
<evidence type="ECO:0000256" key="9">
    <source>
        <dbReference type="RuleBase" id="RU003357"/>
    </source>
</evidence>
<dbReference type="CDD" id="cd01347">
    <property type="entry name" value="ligand_gated_channel"/>
    <property type="match status" value="1"/>
</dbReference>
<keyword evidence="7 8" id="KW-0998">Cell outer membrane</keyword>
<dbReference type="Proteomes" id="UP000539175">
    <property type="component" value="Unassembled WGS sequence"/>
</dbReference>
<keyword evidence="2 8" id="KW-0813">Transport</keyword>
<keyword evidence="10" id="KW-0732">Signal</keyword>
<evidence type="ECO:0000256" key="10">
    <source>
        <dbReference type="SAM" id="SignalP"/>
    </source>
</evidence>
<keyword evidence="13" id="KW-0675">Receptor</keyword>
<dbReference type="PROSITE" id="PS52016">
    <property type="entry name" value="TONB_DEPENDENT_REC_3"/>
    <property type="match status" value="1"/>
</dbReference>
<keyword evidence="3 8" id="KW-1134">Transmembrane beta strand</keyword>
<evidence type="ECO:0000256" key="5">
    <source>
        <dbReference type="ARBA" id="ARBA00023077"/>
    </source>
</evidence>
<dbReference type="Pfam" id="PF07715">
    <property type="entry name" value="Plug"/>
    <property type="match status" value="1"/>
</dbReference>
<sequence length="839" mass="88163">MRAAALLNRHKVLLVATALALPVCAQAGAQAGEPAANQPAPAGDAAAASADLDAVQETVVTGLRGGVRRAAIDSPSPIDVVGAAQLAETGKVGLKELLNQLVPSFNLPGVNGGGTSWTVRSTTMRGLNGDQALVLVNGKRRHNTALINNLARIANGGVPVDLDLIPVGSIDHIEVLRDGAAAQYGSDAIAGVINIILKKQPEGGSVESSLGQNYGGDGFTKHVAANYGLDLPRQGFINLSADYKDNQSASRAAPTSVANLYNPLPGGGRDPREATADRTFYGGGYGPGQETIYSGSYNAELPLGDDVTVYSFSTVSKRRSRKNTGSFLPNNINSLAEVYPNGFNALRRIWETDFQTTVGGRGDIGPWSWDLSTTYGRDAAKLDGENTLNASLGPTSPTYFHLADQTFDQVTTNLDVSRPLDVGWSAPVTLAWGLEHRYERYEIGPGDPASYAIGSYVIPSGYYAGQHPAPGLASYSGTSPADSGAIARNNGAAYIDLGTNLTPTWSLDAAGRVEHYTGSVGDTASGKVATRYELAPGYALRGTVSNGFRAPSLAQTIYASSTFTGTVDAAGNYITLPIKVLPASSGQAKALGATPLTPETSTNYSVGVTAEPAHGLQLTLDAYRIDIKDRIVQTGLLTGSTVSSILQAAGYAPGLSAQYYTNAVDTRTDGVDAVANYLVDLGGAGDVRLGAAYSWTRTTITHIKPTPTQLSSLGYALFDRQKQADLTDGTPRGKAILSADWHWDRLRVGSRVTRYGSYTEAGTVAANDRTFSAKWITDLDVGVELSDRLTLSLGANNLFDVYPDAIGIVDAKTGLNKYGLFSPFGITGGYYYSRVSVKF</sequence>
<feature type="domain" description="TonB-dependent receptor-like beta-barrel" evidence="11">
    <location>
        <begin position="316"/>
        <end position="798"/>
    </location>
</feature>
<evidence type="ECO:0000256" key="2">
    <source>
        <dbReference type="ARBA" id="ARBA00022448"/>
    </source>
</evidence>
<gene>
    <name evidence="13" type="ORF">FHS74_001614</name>
</gene>
<dbReference type="Gene3D" id="2.170.130.10">
    <property type="entry name" value="TonB-dependent receptor, plug domain"/>
    <property type="match status" value="1"/>
</dbReference>
<organism evidence="13 14">
    <name type="scientific">Nitrospirillum iridis</name>
    <dbReference type="NCBI Taxonomy" id="765888"/>
    <lineage>
        <taxon>Bacteria</taxon>
        <taxon>Pseudomonadati</taxon>
        <taxon>Pseudomonadota</taxon>
        <taxon>Alphaproteobacteria</taxon>
        <taxon>Rhodospirillales</taxon>
        <taxon>Azospirillaceae</taxon>
        <taxon>Nitrospirillum</taxon>
    </lineage>
</organism>
<dbReference type="Gene3D" id="2.40.170.20">
    <property type="entry name" value="TonB-dependent receptor, beta-barrel domain"/>
    <property type="match status" value="1"/>
</dbReference>
<keyword evidence="6 8" id="KW-0472">Membrane</keyword>